<dbReference type="HAMAP" id="MF_01974">
    <property type="entry name" value="MetAP_1"/>
    <property type="match status" value="1"/>
</dbReference>
<reference evidence="9 10" key="1">
    <citation type="submission" date="2020-07" db="EMBL/GenBank/DDBJ databases">
        <title>Sequencing the genomes of 1000 actinobacteria strains.</title>
        <authorList>
            <person name="Klenk H.-P."/>
        </authorList>
    </citation>
    <scope>NUCLEOTIDE SEQUENCE [LARGE SCALE GENOMIC DNA]</scope>
    <source>
        <strain evidence="9 10">CXB654</strain>
    </source>
</reference>
<feature type="binding site" evidence="6">
    <location>
        <position position="83"/>
    </location>
    <ligand>
        <name>substrate</name>
    </ligand>
</feature>
<dbReference type="PANTHER" id="PTHR43330">
    <property type="entry name" value="METHIONINE AMINOPEPTIDASE"/>
    <property type="match status" value="1"/>
</dbReference>
<evidence type="ECO:0000256" key="6">
    <source>
        <dbReference type="HAMAP-Rule" id="MF_01974"/>
    </source>
</evidence>
<comment type="similarity">
    <text evidence="6">Belongs to the peptidase M24A family. Methionine aminopeptidase type 1 subfamily.</text>
</comment>
<evidence type="ECO:0000256" key="1">
    <source>
        <dbReference type="ARBA" id="ARBA00002521"/>
    </source>
</evidence>
<dbReference type="InterPro" id="IPR000994">
    <property type="entry name" value="Pept_M24"/>
</dbReference>
<evidence type="ECO:0000313" key="10">
    <source>
        <dbReference type="Proteomes" id="UP000589036"/>
    </source>
</evidence>
<feature type="binding site" evidence="6">
    <location>
        <position position="238"/>
    </location>
    <ligand>
        <name>a divalent metal cation</name>
        <dbReference type="ChEBI" id="CHEBI:60240"/>
        <label>2</label>
        <note>catalytic</note>
    </ligand>
</feature>
<dbReference type="SUPFAM" id="SSF55920">
    <property type="entry name" value="Creatinase/aminopeptidase"/>
    <property type="match status" value="1"/>
</dbReference>
<keyword evidence="2 6" id="KW-0031">Aminopeptidase</keyword>
<dbReference type="Proteomes" id="UP000589036">
    <property type="component" value="Unassembled WGS sequence"/>
</dbReference>
<dbReference type="GO" id="GO:0004239">
    <property type="term" value="F:initiator methionyl aminopeptidase activity"/>
    <property type="evidence" value="ECO:0007669"/>
    <property type="project" value="UniProtKB-UniRule"/>
</dbReference>
<dbReference type="NCBIfam" id="TIGR00500">
    <property type="entry name" value="met_pdase_I"/>
    <property type="match status" value="1"/>
</dbReference>
<protein>
    <recommendedName>
        <fullName evidence="6 7">Methionine aminopeptidase</fullName>
        <shortName evidence="6">MAP</shortName>
        <shortName evidence="6">MetAP</shortName>
        <ecNumber evidence="6 7">3.4.11.18</ecNumber>
    </recommendedName>
    <alternativeName>
        <fullName evidence="6">Peptidase M</fullName>
    </alternativeName>
</protein>
<dbReference type="InterPro" id="IPR002467">
    <property type="entry name" value="Pept_M24A_MAP1"/>
</dbReference>
<dbReference type="InterPro" id="IPR001714">
    <property type="entry name" value="Pept_M24_MAP"/>
</dbReference>
<feature type="binding site" evidence="6">
    <location>
        <position position="111"/>
    </location>
    <ligand>
        <name>a divalent metal cation</name>
        <dbReference type="ChEBI" id="CHEBI:60240"/>
        <label>2</label>
        <note>catalytic</note>
    </ligand>
</feature>
<evidence type="ECO:0000256" key="7">
    <source>
        <dbReference type="RuleBase" id="RU003653"/>
    </source>
</evidence>
<feature type="binding site" evidence="6">
    <location>
        <position position="207"/>
    </location>
    <ligand>
        <name>a divalent metal cation</name>
        <dbReference type="ChEBI" id="CHEBI:60240"/>
        <label>2</label>
        <note>catalytic</note>
    </ligand>
</feature>
<dbReference type="EC" id="3.4.11.18" evidence="6 7"/>
<keyword evidence="3 6" id="KW-0645">Protease</keyword>
<keyword evidence="10" id="KW-1185">Reference proteome</keyword>
<accession>A0A852TU45</accession>
<comment type="subunit">
    <text evidence="6">Monomer.</text>
</comment>
<evidence type="ECO:0000256" key="4">
    <source>
        <dbReference type="ARBA" id="ARBA00022723"/>
    </source>
</evidence>
<evidence type="ECO:0000256" key="5">
    <source>
        <dbReference type="ARBA" id="ARBA00022801"/>
    </source>
</evidence>
<dbReference type="PRINTS" id="PR00599">
    <property type="entry name" value="MAPEPTIDASE"/>
</dbReference>
<dbReference type="GO" id="GO:0046872">
    <property type="term" value="F:metal ion binding"/>
    <property type="evidence" value="ECO:0007669"/>
    <property type="project" value="UniProtKB-UniRule"/>
</dbReference>
<dbReference type="AlphaFoldDB" id="A0A852TU45"/>
<keyword evidence="5 6" id="KW-0378">Hydrolase</keyword>
<comment type="function">
    <text evidence="1 6">Removes the N-terminal methionine from nascent proteins. The N-terminal methionine is often cleaved when the second residue in the primary sequence is small and uncharged (Met-Ala-, Cys, Gly, Pro, Ser, Thr, or Val). Requires deformylation of the N(alpha)-formylated initiator methionine before it can be hydrolyzed.</text>
</comment>
<dbReference type="InterPro" id="IPR036005">
    <property type="entry name" value="Creatinase/aminopeptidase-like"/>
</dbReference>
<dbReference type="GO" id="GO:0070006">
    <property type="term" value="F:metalloaminopeptidase activity"/>
    <property type="evidence" value="ECO:0007669"/>
    <property type="project" value="UniProtKB-UniRule"/>
</dbReference>
<feature type="binding site" evidence="6">
    <location>
        <position position="174"/>
    </location>
    <ligand>
        <name>a divalent metal cation</name>
        <dbReference type="ChEBI" id="CHEBI:60240"/>
        <label>2</label>
        <note>catalytic</note>
    </ligand>
</feature>
<evidence type="ECO:0000313" key="9">
    <source>
        <dbReference type="EMBL" id="NYE47458.1"/>
    </source>
</evidence>
<comment type="caution">
    <text evidence="9">The sequence shown here is derived from an EMBL/GenBank/DDBJ whole genome shotgun (WGS) entry which is preliminary data.</text>
</comment>
<feature type="binding site" evidence="6">
    <location>
        <position position="181"/>
    </location>
    <ligand>
        <name>substrate</name>
    </ligand>
</feature>
<feature type="binding site" evidence="6">
    <location>
        <position position="238"/>
    </location>
    <ligand>
        <name>a divalent metal cation</name>
        <dbReference type="ChEBI" id="CHEBI:60240"/>
        <label>1</label>
    </ligand>
</feature>
<proteinExistence type="inferred from homology"/>
<sequence length="254" mass="25906">MVELKTPAEIEAMRAAGRIVARALDAVRAHAAAGVRVRELDEVAAKVIADAGAEPLFLGHHPSGAPAPFPDTVCASLNDAVAHGVPTDERIEDGDVVSIDCGARLRGWCADAATTFIAGAADPADAAMIAATDRALRAGIEAARPGRTIGDVSEAIGGAARGAGYGMLADHGGHGIGRVMHEAPHVPNEGRGGRGMRLRPGLVLALEPMLTRGGDAYRIAPDGWTVRTADGSRAAHSEHTVAITADGPLVLTAP</sequence>
<feature type="binding site" evidence="6">
    <location>
        <position position="100"/>
    </location>
    <ligand>
        <name>a divalent metal cation</name>
        <dbReference type="ChEBI" id="CHEBI:60240"/>
        <label>1</label>
    </ligand>
</feature>
<feature type="domain" description="Peptidase M24" evidence="8">
    <location>
        <begin position="11"/>
        <end position="245"/>
    </location>
</feature>
<keyword evidence="4 6" id="KW-0479">Metal-binding</keyword>
<evidence type="ECO:0000256" key="3">
    <source>
        <dbReference type="ARBA" id="ARBA00022670"/>
    </source>
</evidence>
<comment type="cofactor">
    <cofactor evidence="6">
        <name>Co(2+)</name>
        <dbReference type="ChEBI" id="CHEBI:48828"/>
    </cofactor>
    <cofactor evidence="6">
        <name>Zn(2+)</name>
        <dbReference type="ChEBI" id="CHEBI:29105"/>
    </cofactor>
    <cofactor evidence="6">
        <name>Mn(2+)</name>
        <dbReference type="ChEBI" id="CHEBI:29035"/>
    </cofactor>
    <cofactor evidence="6">
        <name>Fe(2+)</name>
        <dbReference type="ChEBI" id="CHEBI:29033"/>
    </cofactor>
    <text evidence="6">Binds 2 divalent metal cations per subunit. Has a high-affinity and a low affinity metal-binding site. The true nature of the physiological cofactor is under debate. The enzyme is active with cobalt, zinc, manganese or divalent iron ions. Most likely, methionine aminopeptidases function as mononuclear Fe(2+)-metalloproteases under physiological conditions, and the catalytically relevant metal-binding site has been assigned to the histidine-containing high-affinity site.</text>
</comment>
<organism evidence="9 10">
    <name type="scientific">Spinactinospora alkalitolerans</name>
    <dbReference type="NCBI Taxonomy" id="687207"/>
    <lineage>
        <taxon>Bacteria</taxon>
        <taxon>Bacillati</taxon>
        <taxon>Actinomycetota</taxon>
        <taxon>Actinomycetes</taxon>
        <taxon>Streptosporangiales</taxon>
        <taxon>Nocardiopsidaceae</taxon>
        <taxon>Spinactinospora</taxon>
    </lineage>
</organism>
<dbReference type="GO" id="GO:0006508">
    <property type="term" value="P:proteolysis"/>
    <property type="evidence" value="ECO:0007669"/>
    <property type="project" value="UniProtKB-KW"/>
</dbReference>
<dbReference type="GO" id="GO:0005829">
    <property type="term" value="C:cytosol"/>
    <property type="evidence" value="ECO:0007669"/>
    <property type="project" value="TreeGrafter"/>
</dbReference>
<dbReference type="Gene3D" id="3.90.230.10">
    <property type="entry name" value="Creatinase/methionine aminopeptidase superfamily"/>
    <property type="match status" value="1"/>
</dbReference>
<gene>
    <name evidence="6" type="primary">map</name>
    <name evidence="9" type="ORF">HDA32_002578</name>
</gene>
<comment type="catalytic activity">
    <reaction evidence="6 7">
        <text>Release of N-terminal amino acids, preferentially methionine, from peptides and arylamides.</text>
        <dbReference type="EC" id="3.4.11.18"/>
    </reaction>
</comment>
<evidence type="ECO:0000256" key="2">
    <source>
        <dbReference type="ARBA" id="ARBA00022438"/>
    </source>
</evidence>
<dbReference type="RefSeq" id="WP_179643397.1">
    <property type="nucleotide sequence ID" value="NZ_BAAAYY010000015.1"/>
</dbReference>
<feature type="binding site" evidence="6">
    <location>
        <position position="111"/>
    </location>
    <ligand>
        <name>a divalent metal cation</name>
        <dbReference type="ChEBI" id="CHEBI:60240"/>
        <label>1</label>
    </ligand>
</feature>
<dbReference type="EMBL" id="JACCCC010000001">
    <property type="protein sequence ID" value="NYE47458.1"/>
    <property type="molecule type" value="Genomic_DNA"/>
</dbReference>
<evidence type="ECO:0000259" key="8">
    <source>
        <dbReference type="Pfam" id="PF00557"/>
    </source>
</evidence>
<dbReference type="Pfam" id="PF00557">
    <property type="entry name" value="Peptidase_M24"/>
    <property type="match status" value="1"/>
</dbReference>
<dbReference type="PANTHER" id="PTHR43330:SF27">
    <property type="entry name" value="METHIONINE AMINOPEPTIDASE"/>
    <property type="match status" value="1"/>
</dbReference>
<name>A0A852TU45_9ACTN</name>